<feature type="domain" description="DNA polymerase III delta N-terminal" evidence="9">
    <location>
        <begin position="17"/>
        <end position="143"/>
    </location>
</feature>
<evidence type="ECO:0000313" key="13">
    <source>
        <dbReference type="Proteomes" id="UP000189761"/>
    </source>
</evidence>
<evidence type="ECO:0000256" key="6">
    <source>
        <dbReference type="ARBA" id="ARBA00022932"/>
    </source>
</evidence>
<evidence type="ECO:0000259" key="9">
    <source>
        <dbReference type="Pfam" id="PF06144"/>
    </source>
</evidence>
<dbReference type="PANTHER" id="PTHR34388:SF1">
    <property type="entry name" value="DNA POLYMERASE III SUBUNIT DELTA"/>
    <property type="match status" value="1"/>
</dbReference>
<proteinExistence type="inferred from homology"/>
<dbReference type="InterPro" id="IPR010372">
    <property type="entry name" value="DNA_pol3_delta_N"/>
</dbReference>
<dbReference type="SUPFAM" id="SSF48019">
    <property type="entry name" value="post-AAA+ oligomerization domain-like"/>
    <property type="match status" value="1"/>
</dbReference>
<gene>
    <name evidence="11" type="primary">holA</name>
    <name evidence="12" type="ORF">BWZ43_08010</name>
    <name evidence="11" type="ORF">P5X88_04525</name>
</gene>
<dbReference type="GO" id="GO:0003887">
    <property type="term" value="F:DNA-directed DNA polymerase activity"/>
    <property type="evidence" value="ECO:0007669"/>
    <property type="project" value="UniProtKB-KW"/>
</dbReference>
<dbReference type="InterPro" id="IPR005790">
    <property type="entry name" value="DNA_polIII_delta"/>
</dbReference>
<dbReference type="Gene3D" id="3.40.50.300">
    <property type="entry name" value="P-loop containing nucleotide triphosphate hydrolases"/>
    <property type="match status" value="1"/>
</dbReference>
<dbReference type="RefSeq" id="WP_078109899.1">
    <property type="nucleotide sequence ID" value="NZ_CP065424.1"/>
</dbReference>
<feature type="domain" description="DNA polymerase III delta subunit-like C-terminal" evidence="10">
    <location>
        <begin position="215"/>
        <end position="335"/>
    </location>
</feature>
<dbReference type="Gene3D" id="1.20.272.10">
    <property type="match status" value="1"/>
</dbReference>
<dbReference type="SUPFAM" id="SSF52540">
    <property type="entry name" value="P-loop containing nucleoside triphosphate hydrolases"/>
    <property type="match status" value="1"/>
</dbReference>
<dbReference type="AlphaFoldDB" id="A0A8E2IAA5"/>
<protein>
    <recommendedName>
        <fullName evidence="2">DNA polymerase III subunit delta</fullName>
        <ecNumber evidence="1">2.7.7.7</ecNumber>
    </recommendedName>
</protein>
<evidence type="ECO:0000256" key="1">
    <source>
        <dbReference type="ARBA" id="ARBA00012417"/>
    </source>
</evidence>
<sequence length="336" mass="39015">MIDLWKKIEQKVFSPLYLLYGIESYLINETKQKLVNNMLTEEEMDFNLSTYDLEEVPIEVALEDAETFPFMGEKRLVILQNAIFLTSEKGKQKVEHNLLKLEEYIQNPPDYTILVFIAPYEKLDERKKITKLIKKNASVFEAKKLKDAELKSWVIGKVKLNGVTIDEDAAELLITLSGTNLMMLSSEIDKLSLFIGENNKIDKATVERLASRTLEQNIFSLVDKVVHRNISDALRIYYDLLKQNEEPIKILSILANQFRLVYQTKELSRRGYGQQQIASHLKVHPFRIKLAAGQAQLFSEEELKRIMHLLAKCDYQMKTSSLDKVMIIEMFLFQLK</sequence>
<evidence type="ECO:0000256" key="5">
    <source>
        <dbReference type="ARBA" id="ARBA00022705"/>
    </source>
</evidence>
<reference evidence="12 13" key="1">
    <citation type="submission" date="2017-01" db="EMBL/GenBank/DDBJ databases">
        <title>Draft genome sequence of Bacillus oleronius.</title>
        <authorList>
            <person name="Allam M."/>
        </authorList>
    </citation>
    <scope>NUCLEOTIDE SEQUENCE [LARGE SCALE GENOMIC DNA]</scope>
    <source>
        <strain evidence="12 13">DSM 9356</strain>
    </source>
</reference>
<comment type="catalytic activity">
    <reaction evidence="8">
        <text>DNA(n) + a 2'-deoxyribonucleoside 5'-triphosphate = DNA(n+1) + diphosphate</text>
        <dbReference type="Rhea" id="RHEA:22508"/>
        <dbReference type="Rhea" id="RHEA-COMP:17339"/>
        <dbReference type="Rhea" id="RHEA-COMP:17340"/>
        <dbReference type="ChEBI" id="CHEBI:33019"/>
        <dbReference type="ChEBI" id="CHEBI:61560"/>
        <dbReference type="ChEBI" id="CHEBI:173112"/>
        <dbReference type="EC" id="2.7.7.7"/>
    </reaction>
</comment>
<dbReference type="InterPro" id="IPR008921">
    <property type="entry name" value="DNA_pol3_clamp-load_cplx_C"/>
</dbReference>
<evidence type="ECO:0000256" key="8">
    <source>
        <dbReference type="ARBA" id="ARBA00049244"/>
    </source>
</evidence>
<evidence type="ECO:0000256" key="2">
    <source>
        <dbReference type="ARBA" id="ARBA00017703"/>
    </source>
</evidence>
<dbReference type="EMBL" id="JAROYP010000002">
    <property type="protein sequence ID" value="MDH5160191.1"/>
    <property type="molecule type" value="Genomic_DNA"/>
</dbReference>
<keyword evidence="6" id="KW-0239">DNA-directed DNA polymerase</keyword>
<dbReference type="Pfam" id="PF06144">
    <property type="entry name" value="DNA_pol3_delta"/>
    <property type="match status" value="1"/>
</dbReference>
<keyword evidence="4 11" id="KW-0548">Nucleotidyltransferase</keyword>
<dbReference type="Pfam" id="PF21694">
    <property type="entry name" value="DNA_pol3_delta_C"/>
    <property type="match status" value="1"/>
</dbReference>
<comment type="similarity">
    <text evidence="7">Belongs to the DNA polymerase HolA subunit family.</text>
</comment>
<dbReference type="Proteomes" id="UP001159179">
    <property type="component" value="Unassembled WGS sequence"/>
</dbReference>
<evidence type="ECO:0000256" key="4">
    <source>
        <dbReference type="ARBA" id="ARBA00022695"/>
    </source>
</evidence>
<evidence type="ECO:0000256" key="3">
    <source>
        <dbReference type="ARBA" id="ARBA00022679"/>
    </source>
</evidence>
<accession>A0A8E2IAA5</accession>
<dbReference type="InterPro" id="IPR048466">
    <property type="entry name" value="DNA_pol3_delta-like_C"/>
</dbReference>
<dbReference type="NCBIfam" id="TIGR01128">
    <property type="entry name" value="holA"/>
    <property type="match status" value="1"/>
</dbReference>
<keyword evidence="3 11" id="KW-0808">Transferase</keyword>
<dbReference type="GO" id="GO:0009360">
    <property type="term" value="C:DNA polymerase III complex"/>
    <property type="evidence" value="ECO:0007669"/>
    <property type="project" value="InterPro"/>
</dbReference>
<evidence type="ECO:0000313" key="11">
    <source>
        <dbReference type="EMBL" id="MDH5160191.1"/>
    </source>
</evidence>
<dbReference type="Proteomes" id="UP000189761">
    <property type="component" value="Unassembled WGS sequence"/>
</dbReference>
<name>A0A8E2IAA5_9BACI</name>
<dbReference type="GO" id="GO:0006261">
    <property type="term" value="P:DNA-templated DNA replication"/>
    <property type="evidence" value="ECO:0007669"/>
    <property type="project" value="TreeGrafter"/>
</dbReference>
<dbReference type="EC" id="2.7.7.7" evidence="1"/>
<dbReference type="EMBL" id="MTLA01000074">
    <property type="protein sequence ID" value="OOP68913.1"/>
    <property type="molecule type" value="Genomic_DNA"/>
</dbReference>
<dbReference type="PANTHER" id="PTHR34388">
    <property type="entry name" value="DNA POLYMERASE III SUBUNIT DELTA"/>
    <property type="match status" value="1"/>
</dbReference>
<dbReference type="Gene3D" id="1.10.8.60">
    <property type="match status" value="1"/>
</dbReference>
<keyword evidence="5" id="KW-0235">DNA replication</keyword>
<evidence type="ECO:0000313" key="12">
    <source>
        <dbReference type="EMBL" id="OOP68913.1"/>
    </source>
</evidence>
<evidence type="ECO:0000256" key="7">
    <source>
        <dbReference type="ARBA" id="ARBA00034754"/>
    </source>
</evidence>
<keyword evidence="13" id="KW-1185">Reference proteome</keyword>
<comment type="caution">
    <text evidence="12">The sequence shown here is derived from an EMBL/GenBank/DDBJ whole genome shotgun (WGS) entry which is preliminary data.</text>
</comment>
<reference evidence="11" key="2">
    <citation type="submission" date="2023-03" db="EMBL/GenBank/DDBJ databases">
        <title>Bacterial isolates from washroom surfaces on a university campus.</title>
        <authorList>
            <person name="Holman D.B."/>
            <person name="Gzyl K.E."/>
            <person name="Taheri A.E."/>
        </authorList>
    </citation>
    <scope>NUCLEOTIDE SEQUENCE</scope>
    <source>
        <strain evidence="11">RD03</strain>
    </source>
</reference>
<dbReference type="GO" id="GO:0003677">
    <property type="term" value="F:DNA binding"/>
    <property type="evidence" value="ECO:0007669"/>
    <property type="project" value="InterPro"/>
</dbReference>
<dbReference type="InterPro" id="IPR027417">
    <property type="entry name" value="P-loop_NTPase"/>
</dbReference>
<evidence type="ECO:0000259" key="10">
    <source>
        <dbReference type="Pfam" id="PF21694"/>
    </source>
</evidence>
<organism evidence="12 13">
    <name type="scientific">Heyndrickxia oleronia</name>
    <dbReference type="NCBI Taxonomy" id="38875"/>
    <lineage>
        <taxon>Bacteria</taxon>
        <taxon>Bacillati</taxon>
        <taxon>Bacillota</taxon>
        <taxon>Bacilli</taxon>
        <taxon>Bacillales</taxon>
        <taxon>Bacillaceae</taxon>
        <taxon>Heyndrickxia</taxon>
    </lineage>
</organism>